<accession>A0ABS5K7Q9</accession>
<dbReference type="NCBIfam" id="TIGR04057">
    <property type="entry name" value="SusC_RagA_signa"/>
    <property type="match status" value="1"/>
</dbReference>
<dbReference type="InterPro" id="IPR039426">
    <property type="entry name" value="TonB-dep_rcpt-like"/>
</dbReference>
<gene>
    <name evidence="12" type="ORF">KEM09_06260</name>
</gene>
<keyword evidence="2 8" id="KW-0813">Transport</keyword>
<dbReference type="PROSITE" id="PS52016">
    <property type="entry name" value="TONB_DEPENDENT_REC_3"/>
    <property type="match status" value="1"/>
</dbReference>
<dbReference type="Pfam" id="PF07715">
    <property type="entry name" value="Plug"/>
    <property type="match status" value="1"/>
</dbReference>
<dbReference type="InterPro" id="IPR036942">
    <property type="entry name" value="Beta-barrel_TonB_sf"/>
</dbReference>
<dbReference type="InterPro" id="IPR037066">
    <property type="entry name" value="Plug_dom_sf"/>
</dbReference>
<feature type="domain" description="TonB-dependent receptor plug" evidence="11">
    <location>
        <begin position="115"/>
        <end position="219"/>
    </location>
</feature>
<comment type="similarity">
    <text evidence="8 9">Belongs to the TonB-dependent receptor family.</text>
</comment>
<dbReference type="RefSeq" id="WP_212226842.1">
    <property type="nucleotide sequence ID" value="NZ_JAGUCN010000005.1"/>
</dbReference>
<dbReference type="Pfam" id="PF13715">
    <property type="entry name" value="CarbopepD_reg_2"/>
    <property type="match status" value="1"/>
</dbReference>
<evidence type="ECO:0000256" key="6">
    <source>
        <dbReference type="ARBA" id="ARBA00023136"/>
    </source>
</evidence>
<sequence>MMRRIVIIAVAILISLSVGAQERLIEGIVVDKQDGSPITGVNVLIKGTHQGTITDIDGRFQLSAAEDALIQVSFIGYETQELKAGAIMSDNKIYLQASVHNLDDVVVVAYGTQKKSDLTGAVANIKSTDIAKIQSPRAENALEGKISGVIVTPSGQPGAAPTVFIRGFGSVNENSPIYVVDGMILYGIDHLNPSDIESISVLKDASAAALYGARGGNGVIMVTTKKGQSEDGNISINYNRGVQKVTHYPDMVSPAQYAQLMNELNGSVQYPNPQSLTGTNWFDEIFQTAPVQSLNVALSGGNDTRNYNLSVTGFEQEGVVKGDEYQRLTVLLNNNYKVKSWLNLGTNLQFAYFNTKGAPGGLIEGAYTTDPLMPVYNEDGTYGQSDNGNFANIAAKYEYEGQGKNQTYKTIGNAFAEVKLPFNLKFKSSFGIELSHIYGKSFTPEYFVSAWQKSDNSSVSVSNSRYLNYSFENLFFYNKEIDKHKFDAMAGMSSYIGTGEWLSGGRRNLRGESQDFWYLDAGVVNELTDIWNGNSGNENRMLSYLFRFNYSFDNKYYLTATMRRDGSSRFGANNKFGNFPSMAVGYRISDESFFEPLKKWLPYLKFRASWGVTGNDRIGDYAAYPGVNTGLDVVFGTGQQKQEGGTVTELTNTALRWEKHKQINFGYEAGFANNRMMMEVDYFKRTTEDMLLAGSILSHTGYTGVGMVNVGSVENSGYDLSISYRDKVGDFNYNWSIVSSVVDNKVIRLSNDDDVLWKGDLGNGRMATRTIVGESVGHFYGYVVDGIYQNEQEVADGPVLNGNSQPGDIRYKDINNDGFINDEDKRIIGSPHPDFILGINLSASFKGFDFSASLSGQFGREIYNRKKAVRFANNNFESSYWNRWYGEGTSNSEPRVTNSGENYEVSDRFVEDGSYMRISDVSLGYTLPKHLTQKVHLNKVRVYATGSNLYTFTKYSGFDPIIGGHPTEAGIDRGAYPVPAIYSLGINLEF</sequence>
<evidence type="ECO:0000256" key="7">
    <source>
        <dbReference type="ARBA" id="ARBA00023237"/>
    </source>
</evidence>
<protein>
    <submittedName>
        <fullName evidence="12">TonB-dependent receptor</fullName>
    </submittedName>
</protein>
<evidence type="ECO:0000313" key="13">
    <source>
        <dbReference type="Proteomes" id="UP000721861"/>
    </source>
</evidence>
<keyword evidence="4 8" id="KW-0812">Transmembrane</keyword>
<keyword evidence="7 8" id="KW-0998">Cell outer membrane</keyword>
<evidence type="ECO:0000256" key="5">
    <source>
        <dbReference type="ARBA" id="ARBA00023077"/>
    </source>
</evidence>
<keyword evidence="6 8" id="KW-0472">Membrane</keyword>
<keyword evidence="13" id="KW-1185">Reference proteome</keyword>
<dbReference type="Gene3D" id="2.60.40.1120">
    <property type="entry name" value="Carboxypeptidase-like, regulatory domain"/>
    <property type="match status" value="1"/>
</dbReference>
<dbReference type="InterPro" id="IPR023996">
    <property type="entry name" value="TonB-dep_OMP_SusC/RagA"/>
</dbReference>
<evidence type="ECO:0000256" key="4">
    <source>
        <dbReference type="ARBA" id="ARBA00022692"/>
    </source>
</evidence>
<dbReference type="SUPFAM" id="SSF56935">
    <property type="entry name" value="Porins"/>
    <property type="match status" value="1"/>
</dbReference>
<dbReference type="Gene3D" id="2.40.170.20">
    <property type="entry name" value="TonB-dependent receptor, beta-barrel domain"/>
    <property type="match status" value="1"/>
</dbReference>
<dbReference type="SUPFAM" id="SSF49464">
    <property type="entry name" value="Carboxypeptidase regulatory domain-like"/>
    <property type="match status" value="1"/>
</dbReference>
<keyword evidence="5 9" id="KW-0798">TonB box</keyword>
<dbReference type="EMBL" id="JAGUCN010000005">
    <property type="protein sequence ID" value="MBS2210994.1"/>
    <property type="molecule type" value="Genomic_DNA"/>
</dbReference>
<evidence type="ECO:0000256" key="3">
    <source>
        <dbReference type="ARBA" id="ARBA00022452"/>
    </source>
</evidence>
<evidence type="ECO:0000259" key="11">
    <source>
        <dbReference type="Pfam" id="PF07715"/>
    </source>
</evidence>
<dbReference type="NCBIfam" id="TIGR04056">
    <property type="entry name" value="OMP_RagA_SusC"/>
    <property type="match status" value="1"/>
</dbReference>
<keyword evidence="12" id="KW-0675">Receptor</keyword>
<comment type="caution">
    <text evidence="12">The sequence shown here is derived from an EMBL/GenBank/DDBJ whole genome shotgun (WGS) entry which is preliminary data.</text>
</comment>
<evidence type="ECO:0000313" key="12">
    <source>
        <dbReference type="EMBL" id="MBS2210994.1"/>
    </source>
</evidence>
<proteinExistence type="inferred from homology"/>
<comment type="subcellular location">
    <subcellularLocation>
        <location evidence="1 8">Cell outer membrane</location>
        <topology evidence="1 8">Multi-pass membrane protein</topology>
    </subcellularLocation>
</comment>
<dbReference type="Proteomes" id="UP000721861">
    <property type="component" value="Unassembled WGS sequence"/>
</dbReference>
<evidence type="ECO:0000256" key="9">
    <source>
        <dbReference type="RuleBase" id="RU003357"/>
    </source>
</evidence>
<dbReference type="Pfam" id="PF00593">
    <property type="entry name" value="TonB_dep_Rec_b-barrel"/>
    <property type="match status" value="1"/>
</dbReference>
<organism evidence="12 13">
    <name type="scientific">Carboxylicivirga mesophila</name>
    <dbReference type="NCBI Taxonomy" id="1166478"/>
    <lineage>
        <taxon>Bacteria</taxon>
        <taxon>Pseudomonadati</taxon>
        <taxon>Bacteroidota</taxon>
        <taxon>Bacteroidia</taxon>
        <taxon>Marinilabiliales</taxon>
        <taxon>Marinilabiliaceae</taxon>
        <taxon>Carboxylicivirga</taxon>
    </lineage>
</organism>
<dbReference type="InterPro" id="IPR012910">
    <property type="entry name" value="Plug_dom"/>
</dbReference>
<reference evidence="12 13" key="1">
    <citation type="journal article" date="2014" name="Int. J. Syst. Evol. Microbiol.">
        <title>Carboxylicivirga gen. nov. in the family Marinilabiliaceae with two novel species, Carboxylicivirga mesophila sp. nov. and Carboxylicivirga taeanensis sp. nov., and reclassification of Cytophaga fermentans as Saccharicrinis fermentans gen. nov., comb. nov.</title>
        <authorList>
            <person name="Yang S.H."/>
            <person name="Seo H.S."/>
            <person name="Woo J.H."/>
            <person name="Oh H.M."/>
            <person name="Jang H."/>
            <person name="Lee J.H."/>
            <person name="Kim S.J."/>
            <person name="Kwon K.K."/>
        </authorList>
    </citation>
    <scope>NUCLEOTIDE SEQUENCE [LARGE SCALE GENOMIC DNA]</scope>
    <source>
        <strain evidence="12 13">JCM 18290</strain>
    </source>
</reference>
<dbReference type="InterPro" id="IPR000531">
    <property type="entry name" value="Beta-barrel_TonB"/>
</dbReference>
<keyword evidence="3 8" id="KW-1134">Transmembrane beta strand</keyword>
<name>A0ABS5K7Q9_9BACT</name>
<feature type="domain" description="TonB-dependent receptor-like beta-barrel" evidence="10">
    <location>
        <begin position="379"/>
        <end position="949"/>
    </location>
</feature>
<dbReference type="InterPro" id="IPR023997">
    <property type="entry name" value="TonB-dep_OMP_SusC/RagA_CS"/>
</dbReference>
<evidence type="ECO:0000259" key="10">
    <source>
        <dbReference type="Pfam" id="PF00593"/>
    </source>
</evidence>
<dbReference type="InterPro" id="IPR008969">
    <property type="entry name" value="CarboxyPept-like_regulatory"/>
</dbReference>
<evidence type="ECO:0000256" key="1">
    <source>
        <dbReference type="ARBA" id="ARBA00004571"/>
    </source>
</evidence>
<dbReference type="Gene3D" id="2.170.130.10">
    <property type="entry name" value="TonB-dependent receptor, plug domain"/>
    <property type="match status" value="1"/>
</dbReference>
<evidence type="ECO:0000256" key="2">
    <source>
        <dbReference type="ARBA" id="ARBA00022448"/>
    </source>
</evidence>
<evidence type="ECO:0000256" key="8">
    <source>
        <dbReference type="PROSITE-ProRule" id="PRU01360"/>
    </source>
</evidence>